<proteinExistence type="predicted"/>
<protein>
    <submittedName>
        <fullName evidence="1">Uncharacterized protein</fullName>
    </submittedName>
</protein>
<gene>
    <name evidence="1" type="ORF">A3E09_00545</name>
</gene>
<reference evidence="1 2" key="1">
    <citation type="journal article" date="2016" name="Nat. Commun.">
        <title>Thousands of microbial genomes shed light on interconnected biogeochemical processes in an aquifer system.</title>
        <authorList>
            <person name="Anantharaman K."/>
            <person name="Brown C.T."/>
            <person name="Hug L.A."/>
            <person name="Sharon I."/>
            <person name="Castelle C.J."/>
            <person name="Probst A.J."/>
            <person name="Thomas B.C."/>
            <person name="Singh A."/>
            <person name="Wilkins M.J."/>
            <person name="Karaoz U."/>
            <person name="Brodie E.L."/>
            <person name="Williams K.H."/>
            <person name="Hubbard S.S."/>
            <person name="Banfield J.F."/>
        </authorList>
    </citation>
    <scope>NUCLEOTIDE SEQUENCE [LARGE SCALE GENOMIC DNA]</scope>
</reference>
<accession>A0A1G2C9E5</accession>
<evidence type="ECO:0000313" key="1">
    <source>
        <dbReference type="EMBL" id="OGY98008.1"/>
    </source>
</evidence>
<evidence type="ECO:0000313" key="2">
    <source>
        <dbReference type="Proteomes" id="UP000178796"/>
    </source>
</evidence>
<dbReference type="AlphaFoldDB" id="A0A1G2C9E5"/>
<dbReference type="Proteomes" id="UP000178796">
    <property type="component" value="Unassembled WGS sequence"/>
</dbReference>
<name>A0A1G2C9E5_9BACT</name>
<dbReference type="EMBL" id="MHKY01000045">
    <property type="protein sequence ID" value="OGY98008.1"/>
    <property type="molecule type" value="Genomic_DNA"/>
</dbReference>
<organism evidence="1 2">
    <name type="scientific">Candidatus Liptonbacteria bacterium RIFCSPHIGHO2_12_FULL_60_13</name>
    <dbReference type="NCBI Taxonomy" id="1798648"/>
    <lineage>
        <taxon>Bacteria</taxon>
        <taxon>Candidatus Liptoniibacteriota</taxon>
    </lineage>
</organism>
<sequence length="109" mass="12555">MTLERQPAQKHEVLLERLGTFPWGEWQAQSDEQAGAKLHDLVHRRRLAIEFFDLVSDDGETVAALDKEGTIRSFEAIRGGPMYLEIIGSEEPTHISFFLRYYPLRIAQL</sequence>
<comment type="caution">
    <text evidence="1">The sequence shown here is derived from an EMBL/GenBank/DDBJ whole genome shotgun (WGS) entry which is preliminary data.</text>
</comment>